<accession>D4DCF3</accession>
<feature type="region of interest" description="Disordered" evidence="1">
    <location>
        <begin position="26"/>
        <end position="67"/>
    </location>
</feature>
<sequence>MGRKRETPGRTPVTLEVGEEIGDELAISNDGDVGRRRKGGRKEDEEEFITKSRRWGSKKADEGQQKTKRIIGREQAGPDLRLRNVAKGSKGLHLKKYLEDAEEVKLYWQIGYSKGALLRLSK</sequence>
<evidence type="ECO:0000313" key="3">
    <source>
        <dbReference type="Proteomes" id="UP000008383"/>
    </source>
</evidence>
<gene>
    <name evidence="2" type="ORF">TRV_04806</name>
</gene>
<comment type="caution">
    <text evidence="2">The sequence shown here is derived from an EMBL/GenBank/DDBJ whole genome shotgun (WGS) entry which is preliminary data.</text>
</comment>
<evidence type="ECO:0000256" key="1">
    <source>
        <dbReference type="SAM" id="MobiDB-lite"/>
    </source>
</evidence>
<dbReference type="GeneID" id="9576734"/>
<evidence type="ECO:0000313" key="2">
    <source>
        <dbReference type="EMBL" id="EFE40475.1"/>
    </source>
</evidence>
<organism evidence="2 3">
    <name type="scientific">Trichophyton verrucosum (strain HKI 0517)</name>
    <dbReference type="NCBI Taxonomy" id="663202"/>
    <lineage>
        <taxon>Eukaryota</taxon>
        <taxon>Fungi</taxon>
        <taxon>Dikarya</taxon>
        <taxon>Ascomycota</taxon>
        <taxon>Pezizomycotina</taxon>
        <taxon>Eurotiomycetes</taxon>
        <taxon>Eurotiomycetidae</taxon>
        <taxon>Onygenales</taxon>
        <taxon>Arthrodermataceae</taxon>
        <taxon>Trichophyton</taxon>
    </lineage>
</organism>
<reference evidence="3" key="1">
    <citation type="journal article" date="2011" name="Genome Biol.">
        <title>Comparative and functional genomics provide insights into the pathogenicity of dermatophytic fungi.</title>
        <authorList>
            <person name="Burmester A."/>
            <person name="Shelest E."/>
            <person name="Gloeckner G."/>
            <person name="Heddergott C."/>
            <person name="Schindler S."/>
            <person name="Staib P."/>
            <person name="Heidel A."/>
            <person name="Felder M."/>
            <person name="Petzold A."/>
            <person name="Szafranski K."/>
            <person name="Feuermann M."/>
            <person name="Pedruzzi I."/>
            <person name="Priebe S."/>
            <person name="Groth M."/>
            <person name="Winkler R."/>
            <person name="Li W."/>
            <person name="Kniemeyer O."/>
            <person name="Schroeckh V."/>
            <person name="Hertweck C."/>
            <person name="Hube B."/>
            <person name="White T.C."/>
            <person name="Platzer M."/>
            <person name="Guthke R."/>
            <person name="Heitman J."/>
            <person name="Woestemeyer J."/>
            <person name="Zipfel P.F."/>
            <person name="Monod M."/>
            <person name="Brakhage A.A."/>
        </authorList>
    </citation>
    <scope>NUCLEOTIDE SEQUENCE [LARGE SCALE GENOMIC DNA]</scope>
    <source>
        <strain evidence="3">HKI 0517</strain>
    </source>
</reference>
<dbReference type="RefSeq" id="XP_003021093.1">
    <property type="nucleotide sequence ID" value="XM_003021047.1"/>
</dbReference>
<protein>
    <submittedName>
        <fullName evidence="2">Uncharacterized protein</fullName>
    </submittedName>
</protein>
<dbReference type="AlphaFoldDB" id="D4DCF3"/>
<dbReference type="EMBL" id="ACYE01000244">
    <property type="protein sequence ID" value="EFE40475.1"/>
    <property type="molecule type" value="Genomic_DNA"/>
</dbReference>
<name>D4DCF3_TRIVH</name>
<keyword evidence="3" id="KW-1185">Reference proteome</keyword>
<dbReference type="HOGENOM" id="CLU_2028409_0_0_1"/>
<dbReference type="KEGG" id="tve:TRV_04806"/>
<dbReference type="Proteomes" id="UP000008383">
    <property type="component" value="Unassembled WGS sequence"/>
</dbReference>
<proteinExistence type="predicted"/>